<accession>G3ANC7</accession>
<dbReference type="InParanoid" id="G3ANC7"/>
<keyword evidence="4" id="KW-1185">Reference proteome</keyword>
<dbReference type="InterPro" id="IPR039360">
    <property type="entry name" value="Ras_GTPase"/>
</dbReference>
<dbReference type="SMART" id="SM00323">
    <property type="entry name" value="RasGAP"/>
    <property type="match status" value="1"/>
</dbReference>
<dbReference type="KEGG" id="spaa:SPAPADRAFT_138165"/>
<evidence type="ECO:0000313" key="3">
    <source>
        <dbReference type="EMBL" id="EGW32510.1"/>
    </source>
</evidence>
<dbReference type="eggNOG" id="KOG1826">
    <property type="taxonomic scope" value="Eukaryota"/>
</dbReference>
<dbReference type="SUPFAM" id="SSF48350">
    <property type="entry name" value="GTPase activation domain, GAP"/>
    <property type="match status" value="1"/>
</dbReference>
<gene>
    <name evidence="3" type="ORF">SPAPADRAFT_138165</name>
</gene>
<feature type="domain" description="Ras-GAP" evidence="2">
    <location>
        <begin position="1286"/>
        <end position="1469"/>
    </location>
</feature>
<dbReference type="InterPro" id="IPR001936">
    <property type="entry name" value="RasGAP_dom"/>
</dbReference>
<dbReference type="OrthoDB" id="28245at2759"/>
<dbReference type="PANTHER" id="PTHR10194:SF60">
    <property type="entry name" value="RAS GTPASE-ACTIVATING PROTEIN RASKOL"/>
    <property type="match status" value="1"/>
</dbReference>
<dbReference type="PROSITE" id="PS00509">
    <property type="entry name" value="RAS_GTPASE_ACTIV_1"/>
    <property type="match status" value="1"/>
</dbReference>
<dbReference type="CDD" id="cd05392">
    <property type="entry name" value="RasGAP_Neurofibromin_like"/>
    <property type="match status" value="1"/>
</dbReference>
<dbReference type="PANTHER" id="PTHR10194">
    <property type="entry name" value="RAS GTPASE-ACTIVATING PROTEINS"/>
    <property type="match status" value="1"/>
</dbReference>
<protein>
    <submittedName>
        <fullName evidence="3">Ras GTPase activating protein RasGAP/neurofibromin</fullName>
    </submittedName>
</protein>
<organism evidence="4">
    <name type="scientific">Spathaspora passalidarum (strain NRRL Y-27907 / 11-Y1)</name>
    <dbReference type="NCBI Taxonomy" id="619300"/>
    <lineage>
        <taxon>Eukaryota</taxon>
        <taxon>Fungi</taxon>
        <taxon>Dikarya</taxon>
        <taxon>Ascomycota</taxon>
        <taxon>Saccharomycotina</taxon>
        <taxon>Pichiomycetes</taxon>
        <taxon>Debaryomycetaceae</taxon>
        <taxon>Spathaspora</taxon>
    </lineage>
</organism>
<dbReference type="Pfam" id="PF00616">
    <property type="entry name" value="RasGAP"/>
    <property type="match status" value="1"/>
</dbReference>
<evidence type="ECO:0000259" key="2">
    <source>
        <dbReference type="PROSITE" id="PS50018"/>
    </source>
</evidence>
<sequence>MSNPNDHQKLFIQSLAKRIESLLPNRTGHSTQEVELNSQFIVTRKILLDKYKRYPHIITFIFTSFATVLENINEESQHTKLRFRDDKSRGSTLLVCKLLSEILQTKWNRRGVIDDKDSLSNYSRFYYYDEPKALDKDIITLLLDTFSNLLSSGVVKKVLSLVRNEQSMASMATAKDEQDIQREDQPMTDEELIASSIVDIDSYIETILRYISTANPDDYYDYIYDKLFRYSRNDEIIPLPILQKYSPLIKFMFFSQENSERITEDVINAIPFIKSNTWRQVFLFFLSYSVKDQTFSRTKDYEGIVDPKNTRYANNLKSLFDTAGTAFDDSITSVTCASFVLTWFLVLCLDDFVEINTGRPINKLKLTFNKRVRYLMSILRDSANCTNLESFDALISIFHLGTRLNAHNITNHPVLIFSNKFLDQTYRNLLKFGDNHRDDLITDDELLVKFEYLTVNFYIAAIILRPERYTKIIIQNFNSNQEELREAKILVKIIKGLSEIETAQEIFYNLINQMLNQLVSLMYGSLKMMHQYDLTHPQHQQHCSYPTPVTDQSLFSDVASIECGQSLQKITNHTFSTRKTNLDHYVHEVLVEHSTSNESSASSTTNTNTTASKSIKLAHSTSSMSTHSAYKFRLVVGAEELLSDIFRIFCAAPELYFNDMVLMDDKNLEIRDYDQLIKEIMEFCYQMEIPLRYAFRGKCYIQGNTRLFDSARELSLKLVSKNTKIESNYTTLSAFANFFIVNCIVQSICETCLSLSLTDPKFKACFLFLNDVLIQRNQFTYILASNKVINDQARKESFSSFGEVIHAVEKVLLLSVCTHDIQFYNYAKEGMKWYINEMTIHHQLYRNIGVDENLLETFVNLSQDVSVFTGFISLHKRHRTILREAKPTKSLFQVWVLIYYRWLMILENKPSIINEENLIFRHFTGFLVSTSGCFMSNAGFKDKEIAEKSPAYMSEFFDKCVGLLNSSDLVVRVIIKDTLSNESHSDVYHLIATKLMTMANNYAERQQVTDEGVVFVEQAMVIMSSMVQVRNDGTLLLSALLPNICEFFIRFVNKVDNLTDKLRLKLRFCKLGTTLEQDRTSTGLNGAYKLRNFYAKASCEWLEDAVFYDEKRDVEHDSDSVVVKESEIAYLNMDLAVQSSRCLRGQLENLVLEIPEGIRDSDINKYKDLAFGNYFSLFYKIIQKYSKMNLSANKSKHKLNQISENILACITNLLQYDSDIGMQFVLPMGYHETAKVRAIFLNVFANMLSSKTMRGTRQEYPDEIIEELTSQTEIFGAIAESASSLEHNLLASSLFGIFCYSGRLDELFNVLLVDEISHLTRSTDLFRRNSTLTRLLFNFTQDYGMDYLNATLRPIIEELVDNQVIFEVEKSETINPDLFFQYFNKLVDSIVSSEDQLPASFKFVCGEIACAVGEKFKDASIIAVGSFMFLRYLCPAIISPEQFFKIPINHVKVKRSLMQLVKVLQNMANGTISSIKWPALTARMDELLTINTKIYDFLSRVSSVSTSEYPFQRSMERPVAELRYLHKFIYCYFVQIRIQFILAKSSFMVKTLHDRAEKFKAFDKTCMKLGQPKPSVKLQINSTLKMLDPNTANGESSIKFNDFMTKMSLKYAEVGDTSGDVIHSSIFKDGTPVVVVNFKKMKHRPDDTDYLVYKLFETASQVWDNRFYMVIDFTEFNLNHMTQEWAGGEGYVKLVNNFSTDQFFKNCARVYYYNIPRTGFATITDVIMRSRARSLEYGTKLYTYSQVDSDEIINRLCLDRETMAISKDNKVKFKNVQVYDPRNNKFVGATIKIGRKFLQICFDDRVLFSGDDIVTKGFTPVEIYRLSDFVKCEVSRITEHDDEFTIYLSLGTTVTFRSADRLEILRFLYYTTSRLPAETKYIDPDKDYQNERHTMHWFGRLYNIVFQGLLTNDDEVKSAAALLFGSLSSYFDIDFGIKENHAKSVSFPANTADFVVSVSDHLASSLSHMTYRFFKSFFDNYDKIPPANRLTSILYISPWIENVYDYVYLSTDENGPERVADLIRQFCRLSAMNKDHIAIIIDYIWKKLFSETRLISVLVDEVVAFAIDNKNEGPQWTFIIAIIIPSIEVCGEVINRLISCINRARTNDSAIVSQSKIFEIKVLIKICSSLFFNSYTLARLYLADLVFFVSLFIDNSNLDIGSDLQKLIIGLIQSFLHKPDLTEAEQKLVDDTIEYFSTLRAKMLFGMTRDSNSSLDISQSFNRITNFEVLCDYLNEFISAISSTDDKTNWKSRWCSNAIDVAFSKDSLFQDRAILIVGILSKSGISDSTACRTIKLVANGELPNLDFVICISVATSRILMGLPDTSILPPILIWPQFCFGLLNYTVLYQASIQNITTSVLKMIRVGPDYIQHSYQQRQLLEPHLSEFEKRHGFHITPTNFGAHIFFVLTQGLRFSQFKSLSLSCIKEYFTTRYQYRDRTVMDGAFISNNAYPYLVFTYLCSEQAEFEKYVEEIELATDYVQIGSCRIPKVIIDFLSQGTEASKVTLIHAGFFFNDIKIIDGEFKSKFLILYHHLFELNRENGFLIYDILKPALNNDLVTTTSIDVVDSISNIITEVSMCDDYVPEKYTKEVEEILVRNKIEALRSSRAMKNADDIVNNSKPGFRLDFFTDIKIIQTMLYRSACVYVEGLKLED</sequence>
<dbReference type="GeneID" id="18870100"/>
<dbReference type="FunCoup" id="G3ANC7">
    <property type="interactions" value="162"/>
</dbReference>
<dbReference type="PROSITE" id="PS50018">
    <property type="entry name" value="RAS_GTPASE_ACTIV_2"/>
    <property type="match status" value="1"/>
</dbReference>
<dbReference type="InterPro" id="IPR008936">
    <property type="entry name" value="Rho_GTPase_activation_prot"/>
</dbReference>
<dbReference type="GO" id="GO:0005096">
    <property type="term" value="F:GTPase activator activity"/>
    <property type="evidence" value="ECO:0007669"/>
    <property type="project" value="UniProtKB-KW"/>
</dbReference>
<evidence type="ECO:0000313" key="4">
    <source>
        <dbReference type="Proteomes" id="UP000000709"/>
    </source>
</evidence>
<proteinExistence type="predicted"/>
<dbReference type="Proteomes" id="UP000000709">
    <property type="component" value="Unassembled WGS sequence"/>
</dbReference>
<dbReference type="Gene3D" id="3.40.525.10">
    <property type="entry name" value="CRAL-TRIO lipid binding domain"/>
    <property type="match status" value="1"/>
</dbReference>
<dbReference type="InterPro" id="IPR036865">
    <property type="entry name" value="CRAL-TRIO_dom_sf"/>
</dbReference>
<dbReference type="InterPro" id="IPR023152">
    <property type="entry name" value="RasGAP_CS"/>
</dbReference>
<dbReference type="EMBL" id="GL996502">
    <property type="protein sequence ID" value="EGW32510.1"/>
    <property type="molecule type" value="Genomic_DNA"/>
</dbReference>
<dbReference type="HOGENOM" id="CLU_000439_0_0_1"/>
<evidence type="ECO:0000256" key="1">
    <source>
        <dbReference type="ARBA" id="ARBA00022468"/>
    </source>
</evidence>
<dbReference type="GO" id="GO:0007165">
    <property type="term" value="P:signal transduction"/>
    <property type="evidence" value="ECO:0007669"/>
    <property type="project" value="UniProtKB-ARBA"/>
</dbReference>
<dbReference type="RefSeq" id="XP_007375786.1">
    <property type="nucleotide sequence ID" value="XM_007375724.1"/>
</dbReference>
<dbReference type="STRING" id="619300.G3ANC7"/>
<reference evidence="3 4" key="1">
    <citation type="journal article" date="2011" name="Proc. Natl. Acad. Sci. U.S.A.">
        <title>Comparative genomics of xylose-fermenting fungi for enhanced biofuel production.</title>
        <authorList>
            <person name="Wohlbach D.J."/>
            <person name="Kuo A."/>
            <person name="Sato T.K."/>
            <person name="Potts K.M."/>
            <person name="Salamov A.A."/>
            <person name="LaButti K.M."/>
            <person name="Sun H."/>
            <person name="Clum A."/>
            <person name="Pangilinan J.L."/>
            <person name="Lindquist E.A."/>
            <person name="Lucas S."/>
            <person name="Lapidus A."/>
            <person name="Jin M."/>
            <person name="Gunawan C."/>
            <person name="Balan V."/>
            <person name="Dale B.E."/>
            <person name="Jeffries T.W."/>
            <person name="Zinkel R."/>
            <person name="Barry K.W."/>
            <person name="Grigoriev I.V."/>
            <person name="Gasch A.P."/>
        </authorList>
    </citation>
    <scope>NUCLEOTIDE SEQUENCE [LARGE SCALE GENOMIC DNA]</scope>
    <source>
        <strain evidence="4">NRRL Y-27907 / 11-Y1</strain>
    </source>
</reference>
<dbReference type="Gene3D" id="1.10.506.10">
    <property type="entry name" value="GTPase Activation - p120gap, domain 1"/>
    <property type="match status" value="1"/>
</dbReference>
<keyword evidence="1" id="KW-0343">GTPase activation</keyword>
<dbReference type="OMA" id="LPMGYHE"/>
<name>G3ANC7_SPAPN</name>